<comment type="caution">
    <text evidence="1">The sequence shown here is derived from an EMBL/GenBank/DDBJ whole genome shotgun (WGS) entry which is preliminary data.</text>
</comment>
<dbReference type="PANTHER" id="PTHR17985">
    <property type="entry name" value="SER/THR-RICH PROTEIN T10 IN DGCR REGION"/>
    <property type="match status" value="1"/>
</dbReference>
<name>A0A8J3NGG6_9ACTN</name>
<sequence length="246" mass="26142">MCTLVVDVAPERPCPVVLAAVRDEFLGRPWQPPARHWPAYPGLVGGRDELAGGTWLAYEPVAGRVACVLNATGRAADPDHRRSRGELPLAAAAGAPPPGDPTGYDPFHLVTVDATGLDVLTWNGFQPHAYRLGAGTHVFANRGRWLGPADRRTPRASWFGPRFAAARPDPVPGVPVGEAWAPWLDLIDGPDVPAPEDPRALVALAEAGESRWGTSSVTLLGFGPAGPVRYDFRAGPGRHPWSAVVT</sequence>
<evidence type="ECO:0000313" key="2">
    <source>
        <dbReference type="Proteomes" id="UP000612808"/>
    </source>
</evidence>
<evidence type="ECO:0000313" key="1">
    <source>
        <dbReference type="EMBL" id="GID14849.1"/>
    </source>
</evidence>
<reference evidence="1" key="1">
    <citation type="submission" date="2021-01" db="EMBL/GenBank/DDBJ databases">
        <title>Whole genome shotgun sequence of Actinocatenispora rupis NBRC 107355.</title>
        <authorList>
            <person name="Komaki H."/>
            <person name="Tamura T."/>
        </authorList>
    </citation>
    <scope>NUCLEOTIDE SEQUENCE</scope>
    <source>
        <strain evidence="1">NBRC 107355</strain>
    </source>
</reference>
<organism evidence="1 2">
    <name type="scientific">Actinocatenispora rupis</name>
    <dbReference type="NCBI Taxonomy" id="519421"/>
    <lineage>
        <taxon>Bacteria</taxon>
        <taxon>Bacillati</taxon>
        <taxon>Actinomycetota</taxon>
        <taxon>Actinomycetes</taxon>
        <taxon>Micromonosporales</taxon>
        <taxon>Micromonosporaceae</taxon>
        <taxon>Actinocatenispora</taxon>
    </lineage>
</organism>
<keyword evidence="2" id="KW-1185">Reference proteome</keyword>
<evidence type="ECO:0008006" key="3">
    <source>
        <dbReference type="Google" id="ProtNLM"/>
    </source>
</evidence>
<dbReference type="AlphaFoldDB" id="A0A8J3NGG6"/>
<dbReference type="EMBL" id="BOMB01000033">
    <property type="protein sequence ID" value="GID14849.1"/>
    <property type="molecule type" value="Genomic_DNA"/>
</dbReference>
<dbReference type="Proteomes" id="UP000612808">
    <property type="component" value="Unassembled WGS sequence"/>
</dbReference>
<dbReference type="PANTHER" id="PTHR17985:SF8">
    <property type="entry name" value="TRANSPORT AND GOLGI ORGANIZATION PROTEIN 2 HOMOLOG"/>
    <property type="match status" value="1"/>
</dbReference>
<protein>
    <recommendedName>
        <fullName evidence="3">Transport and Golgi organisation 2</fullName>
    </recommendedName>
</protein>
<accession>A0A8J3NGG6</accession>
<dbReference type="Pfam" id="PF05742">
    <property type="entry name" value="TANGO2"/>
    <property type="match status" value="1"/>
</dbReference>
<proteinExistence type="predicted"/>
<gene>
    <name evidence="1" type="ORF">Aru02nite_57380</name>
</gene>
<dbReference type="InterPro" id="IPR008551">
    <property type="entry name" value="TANGO2"/>
</dbReference>